<dbReference type="InterPro" id="IPR013783">
    <property type="entry name" value="Ig-like_fold"/>
</dbReference>
<feature type="domain" description="CFAP65 tenth Ig-like" evidence="2">
    <location>
        <begin position="1397"/>
        <end position="1509"/>
    </location>
</feature>
<evidence type="ECO:0000256" key="1">
    <source>
        <dbReference type="SAM" id="MobiDB-lite"/>
    </source>
</evidence>
<dbReference type="InterPro" id="IPR056344">
    <property type="entry name" value="Ig_CFAP65-like_9th"/>
</dbReference>
<feature type="compositionally biased region" description="Low complexity" evidence="1">
    <location>
        <begin position="172"/>
        <end position="183"/>
    </location>
</feature>
<dbReference type="EMBL" id="AK368914">
    <property type="protein sequence ID" value="BAK00117.1"/>
    <property type="molecule type" value="mRNA"/>
</dbReference>
<feature type="region of interest" description="Disordered" evidence="1">
    <location>
        <begin position="169"/>
        <end position="188"/>
    </location>
</feature>
<dbReference type="GO" id="GO:0005737">
    <property type="term" value="C:cytoplasm"/>
    <property type="evidence" value="ECO:0007669"/>
    <property type="project" value="UniProtKB-SubCell"/>
</dbReference>
<dbReference type="InterPro" id="IPR056305">
    <property type="entry name" value="Ig_CFAP65_10th"/>
</dbReference>
<dbReference type="Pfam" id="PF24291">
    <property type="entry name" value="Ig_CFAP65"/>
    <property type="match status" value="1"/>
</dbReference>
<reference evidence="4" key="1">
    <citation type="journal article" date="2011" name="Plant Physiol.">
        <title>Comprehensive sequence analysis of 24,783 barley full-length cDNAs derived from 12 clone libraries.</title>
        <authorList>
            <person name="Matsumoto T."/>
            <person name="Tanaka T."/>
            <person name="Sakai H."/>
            <person name="Amano N."/>
            <person name="Kanamori H."/>
            <person name="Kurita K."/>
            <person name="Kikuta A."/>
            <person name="Kamiya K."/>
            <person name="Yamamoto M."/>
            <person name="Ikawa H."/>
            <person name="Fujii N."/>
            <person name="Hori K."/>
            <person name="Itoh T."/>
            <person name="Sato K."/>
        </authorList>
    </citation>
    <scope>NUCLEOTIDE SEQUENCE</scope>
    <source>
        <tissue evidence="4">Shoot and root</tissue>
    </source>
</reference>
<proteinExistence type="evidence at transcript level"/>
<evidence type="ECO:0000259" key="2">
    <source>
        <dbReference type="Pfam" id="PF24291"/>
    </source>
</evidence>
<feature type="compositionally biased region" description="Low complexity" evidence="1">
    <location>
        <begin position="297"/>
        <end position="331"/>
    </location>
</feature>
<dbReference type="InterPro" id="IPR052614">
    <property type="entry name" value="CFAP65"/>
</dbReference>
<name>F2DYE5_HORVV</name>
<protein>
    <submittedName>
        <fullName evidence="4">Predicted protein</fullName>
    </submittedName>
</protein>
<dbReference type="NCBIfam" id="NF012200">
    <property type="entry name" value="choice_anch_D"/>
    <property type="match status" value="1"/>
</dbReference>
<feature type="region of interest" description="Disordered" evidence="1">
    <location>
        <begin position="282"/>
        <end position="332"/>
    </location>
</feature>
<feature type="region of interest" description="Disordered" evidence="1">
    <location>
        <begin position="1"/>
        <end position="60"/>
    </location>
</feature>
<accession>F2DYE5</accession>
<feature type="domain" description="CFAP65-like ninth Ig-like" evidence="3">
    <location>
        <begin position="1244"/>
        <end position="1377"/>
    </location>
</feature>
<evidence type="ECO:0000313" key="4">
    <source>
        <dbReference type="EMBL" id="BAK00117.1"/>
    </source>
</evidence>
<dbReference type="PANTHER" id="PTHR46127:SF1">
    <property type="entry name" value="CILIA- AND FLAGELLA-ASSOCIATED PROTEIN 65"/>
    <property type="match status" value="1"/>
</dbReference>
<feature type="compositionally biased region" description="Pro residues" evidence="1">
    <location>
        <begin position="1"/>
        <end position="10"/>
    </location>
</feature>
<dbReference type="PANTHER" id="PTHR46127">
    <property type="entry name" value="CILIA- AND FLAGELLA-ASSOCIATED PROTEIN 65"/>
    <property type="match status" value="1"/>
</dbReference>
<feature type="region of interest" description="Disordered" evidence="1">
    <location>
        <begin position="1648"/>
        <end position="1668"/>
    </location>
</feature>
<sequence>MPMAAAPPSPRQAAAALVAKARRGGGSATKNSSKRDASPRVAAPDDQQRQITAAETRTGRKARTGIDCTDAMVFTFDEASIQSEDRAMSAGGAGHVPSSAATEVWAGRARAVAVLQLRNSTSRPVRVRYALADAPPPPSAMSKSIVGSVATASARNAFHLLPPLQPGDSATSIGSLQDVSSGSSGSGGGDAISAGAAVTLSPGMTAPVRVAFTAVAGKKSYSGAVVVRVTAPAGTFDIPIVADPPQPKLSVSVQTVALGPCAIGNSVTQEITVTNSGPVPARYSWQIPGEHKPPVEAPSSRSATPSATSAAASRAQTAASKAATPGSAAPPLAAQEPRILSMTPISGILAPQASVKTTVTFTPRVAGAIRAAMALKFAEHSFSKHSTSPTRLGTKSVLLADTHDFDDGGVWTHSLAVVVTANAKYPRVMLAVQPPSRVGVSDSTAPALPRPVTDLDLGTFVPGVRSKAVSPVANLIRPSAADVVNEPGGTLVLVNPTLVPATFSISPASTIDIPAVSLKVHGALPAPHLGSPLNTAAVYGILPPGAQCPLSAFVMAPSLASSSELAEPWVLSVLGAPGAPMRILFRAKLASPAVSITPRRLVFGDVEVGSGSSANKRPAVVKQIQVTNQGNAPAKVQLRLPESGKDGETLPVFSVNKSFFELAPGSTTVLSVTFSPPYAGAYWRTLEAAVLGGETAILDVLGTGSSQASRTGALVAKHVQAYCHRRDELGLGSLGPEHIDHLIKLGTVVPDPDSLQLSFADPAEAPAIPRHTPLAVLDSDTVDFGACSRSRAPEPRAVTVCNMSTSRLVGTWNVSSSAFAVEPASIDVAANGGRQTFRMYYRPTRENAADLALAEAYVSSIARPVHPAAVTPPCPLVVQLVGDTLAPQIATAARIQPPLPVTLDILKPLTGKLEKTVELFNSSDCPAHFSIAGLVGQADAQQSQPPNPWRVSPSSSIVEPGRSLLLSAELNAADLASSATWFLPIIVHGSQQGPQDSNKLRLNAHVLNPSIRVGPASAIALAPALIGQAVQRAFQVISETDVPLTISCSTPAHALGDLEITLPQTRLAPRACMSVAAKYTPREAGSHIFHVNLSFSPDSAASAPMLVRRTTVSLAVTGVAGCLAAQSNVATVPHVLVRSPQLLPDRTVVVVNPTACPVMFVARLRLARPAPGGRGDLWDEPDPGTSVREFHRVPARGTTTLPIQVNLPRVGKYRFLVQVSTQGGKEGTWENLSEVHLHGIFPALEIVSVTGNAMTASELYRSNNINDINAALRAGHSDNVIQVAFAPQPVGSIDSSVAWLLRNAGPVELQWCLSMPNDPARDETTGISLHDTKPFRFSSRAGTLAPGATEVLTITCPHKSPGERGQSVQVQVSSGAECCGTVALFMSSVTLAPGQGYLFHPGEALHFGTASIAIMEPVLRSMALVNRGDMDLTYSVDTDALDEFAALHYGFPIFSCPAPTGTLPAGDQVAISLNFHPIQPRDYVLPLRIAMEGGNSFTVTLRGAGVLPTSSSELGNSTAKSQQAPPREEPAVKIPIPDAPVALPPSLHPRLHLDQRAVYFDLVPSRSMSTRVAVLSNTSRTAPAYYVWVAQQGKDEDVVRIVPPAGMIEPGKSELVRVYAMAPSAVGESTHLLDCVYAATMSGLQRSLSERASKPHAGAGGSRPGSMLHPKPLPGISAPAVPVADAFRTGLAIHVRTVASDSHTHAAIVPRYAPTLCDDDESFDWRAEDLDAVSAVLQSALDGVFLEIEREGVVHSIHDHAKWHDPPVDACPQSLMQDVLEGALFGVLRELFHQDTTHASSSSFPTASLPDSAP</sequence>
<dbReference type="Pfam" id="PF24816">
    <property type="entry name" value="Ig_CFAP65__9th"/>
    <property type="match status" value="1"/>
</dbReference>
<evidence type="ECO:0000259" key="3">
    <source>
        <dbReference type="Pfam" id="PF24816"/>
    </source>
</evidence>
<organism evidence="4">
    <name type="scientific">Hordeum vulgare subsp. vulgare</name>
    <name type="common">Domesticated barley</name>
    <dbReference type="NCBI Taxonomy" id="112509"/>
    <lineage>
        <taxon>Eukaryota</taxon>
        <taxon>Viridiplantae</taxon>
        <taxon>Streptophyta</taxon>
        <taxon>Embryophyta</taxon>
        <taxon>Tracheophyta</taxon>
        <taxon>Spermatophyta</taxon>
        <taxon>Magnoliopsida</taxon>
        <taxon>Liliopsida</taxon>
        <taxon>Poales</taxon>
        <taxon>Poaceae</taxon>
        <taxon>BOP clade</taxon>
        <taxon>Pooideae</taxon>
        <taxon>Triticodae</taxon>
        <taxon>Triticeae</taxon>
        <taxon>Hordeinae</taxon>
        <taxon>Hordeum</taxon>
    </lineage>
</organism>
<dbReference type="Gene3D" id="2.60.40.10">
    <property type="entry name" value="Immunoglobulins"/>
    <property type="match status" value="5"/>
</dbReference>